<evidence type="ECO:0000313" key="3">
    <source>
        <dbReference type="Proteomes" id="UP000193224"/>
    </source>
</evidence>
<sequence>MDPRWLEVLKASGWQLFAISIALTGFWLLLQFEFLPKIDLPLIVYGLPLAILVTFALALVSAAEALAKRIQSWNQKRVLEANKEKKAEEQRQIFRDYVPFLVEKEWEILAYLYQNKEKTFVASVDGDLASTLYNRGFIKMLARPGQQVSVMSCTFSIPDPVREVMQEMDERFSEPIVELGYRNKRPWHSGF</sequence>
<evidence type="ECO:0000256" key="1">
    <source>
        <dbReference type="SAM" id="Phobius"/>
    </source>
</evidence>
<evidence type="ECO:0008006" key="4">
    <source>
        <dbReference type="Google" id="ProtNLM"/>
    </source>
</evidence>
<keyword evidence="1" id="KW-0812">Transmembrane</keyword>
<reference evidence="2 3" key="1">
    <citation type="submission" date="2017-03" db="EMBL/GenBank/DDBJ databases">
        <authorList>
            <person name="Afonso C.L."/>
            <person name="Miller P.J."/>
            <person name="Scott M.A."/>
            <person name="Spackman E."/>
            <person name="Goraichik I."/>
            <person name="Dimitrov K.M."/>
            <person name="Suarez D.L."/>
            <person name="Swayne D.E."/>
        </authorList>
    </citation>
    <scope>NUCLEOTIDE SEQUENCE [LARGE SCALE GENOMIC DNA]</scope>
    <source>
        <strain evidence="2 3">CECT 7745</strain>
    </source>
</reference>
<keyword evidence="1" id="KW-0472">Membrane</keyword>
<dbReference type="EMBL" id="FWXB01000023">
    <property type="protein sequence ID" value="SMC14287.1"/>
    <property type="molecule type" value="Genomic_DNA"/>
</dbReference>
<organism evidence="2 3">
    <name type="scientific">Roseovarius aestuarii</name>
    <dbReference type="NCBI Taxonomy" id="475083"/>
    <lineage>
        <taxon>Bacteria</taxon>
        <taxon>Pseudomonadati</taxon>
        <taxon>Pseudomonadota</taxon>
        <taxon>Alphaproteobacteria</taxon>
        <taxon>Rhodobacterales</taxon>
        <taxon>Roseobacteraceae</taxon>
        <taxon>Roseovarius</taxon>
    </lineage>
</organism>
<feature type="transmembrane region" description="Helical" evidence="1">
    <location>
        <begin position="42"/>
        <end position="67"/>
    </location>
</feature>
<dbReference type="RefSeq" id="WP_085802189.1">
    <property type="nucleotide sequence ID" value="NZ_FWXB01000023.1"/>
</dbReference>
<dbReference type="AlphaFoldDB" id="A0A1X7BXB7"/>
<protein>
    <recommendedName>
        <fullName evidence="4">Superinfection exclusion protein B</fullName>
    </recommendedName>
</protein>
<keyword evidence="1" id="KW-1133">Transmembrane helix</keyword>
<feature type="transmembrane region" description="Helical" evidence="1">
    <location>
        <begin position="12"/>
        <end position="30"/>
    </location>
</feature>
<evidence type="ECO:0000313" key="2">
    <source>
        <dbReference type="EMBL" id="SMC14287.1"/>
    </source>
</evidence>
<dbReference type="Proteomes" id="UP000193224">
    <property type="component" value="Unassembled WGS sequence"/>
</dbReference>
<name>A0A1X7BXB7_9RHOB</name>
<accession>A0A1X7BXB7</accession>
<keyword evidence="3" id="KW-1185">Reference proteome</keyword>
<gene>
    <name evidence="2" type="ORF">ROA7745_04153</name>
</gene>
<proteinExistence type="predicted"/>